<sequence>MQGVREVMLLLFLPSPRSVCYLALASRNRDRAFLAITSTIAGTSLPALNEYTNRATYDKMDLESGQDATAHHTGDELSSAFLELLHDLNPLVDELLIQPEFHRILDLPTELRLDVYEQYFLDNTQSVTCRTWPALRVSWALLKATDRKKTIPSFLPNLCLVSKALQEELLSCLLMPIDFHLDDIYTLSYGLKRVAYKIKILQMAAKIRKVTICNINDQKDQTIVGAQDLLSNSASLKSELHNWWLSDKLPILTNLRELAIAFHAPLFSRGTQSGSGGNRALSIDDYLVGFDTQSVLSLAGLQQITITGTSGTGSCRKKSSYNTEVIEHDENIGCLRAILNLGRQIKDGFVQQGRQVEATVRLVYGKEMKEETAIM</sequence>
<dbReference type="AlphaFoldDB" id="A0A8K0VZM5"/>
<accession>A0A8K0VZM5</accession>
<organism evidence="1 2">
    <name type="scientific">Paraphoma chrysanthemicola</name>
    <dbReference type="NCBI Taxonomy" id="798071"/>
    <lineage>
        <taxon>Eukaryota</taxon>
        <taxon>Fungi</taxon>
        <taxon>Dikarya</taxon>
        <taxon>Ascomycota</taxon>
        <taxon>Pezizomycotina</taxon>
        <taxon>Dothideomycetes</taxon>
        <taxon>Pleosporomycetidae</taxon>
        <taxon>Pleosporales</taxon>
        <taxon>Pleosporineae</taxon>
        <taxon>Phaeosphaeriaceae</taxon>
        <taxon>Paraphoma</taxon>
    </lineage>
</organism>
<evidence type="ECO:0008006" key="3">
    <source>
        <dbReference type="Google" id="ProtNLM"/>
    </source>
</evidence>
<dbReference type="Proteomes" id="UP000813461">
    <property type="component" value="Unassembled WGS sequence"/>
</dbReference>
<gene>
    <name evidence="1" type="ORF">FB567DRAFT_548534</name>
</gene>
<evidence type="ECO:0000313" key="1">
    <source>
        <dbReference type="EMBL" id="KAH7088510.1"/>
    </source>
</evidence>
<name>A0A8K0VZM5_9PLEO</name>
<reference evidence="1" key="1">
    <citation type="journal article" date="2021" name="Nat. Commun.">
        <title>Genetic determinants of endophytism in the Arabidopsis root mycobiome.</title>
        <authorList>
            <person name="Mesny F."/>
            <person name="Miyauchi S."/>
            <person name="Thiergart T."/>
            <person name="Pickel B."/>
            <person name="Atanasova L."/>
            <person name="Karlsson M."/>
            <person name="Huettel B."/>
            <person name="Barry K.W."/>
            <person name="Haridas S."/>
            <person name="Chen C."/>
            <person name="Bauer D."/>
            <person name="Andreopoulos W."/>
            <person name="Pangilinan J."/>
            <person name="LaButti K."/>
            <person name="Riley R."/>
            <person name="Lipzen A."/>
            <person name="Clum A."/>
            <person name="Drula E."/>
            <person name="Henrissat B."/>
            <person name="Kohler A."/>
            <person name="Grigoriev I.V."/>
            <person name="Martin F.M."/>
            <person name="Hacquard S."/>
        </authorList>
    </citation>
    <scope>NUCLEOTIDE SEQUENCE</scope>
    <source>
        <strain evidence="1">MPI-SDFR-AT-0120</strain>
    </source>
</reference>
<dbReference type="EMBL" id="JAGMVJ010000008">
    <property type="protein sequence ID" value="KAH7088510.1"/>
    <property type="molecule type" value="Genomic_DNA"/>
</dbReference>
<proteinExistence type="predicted"/>
<comment type="caution">
    <text evidence="1">The sequence shown here is derived from an EMBL/GenBank/DDBJ whole genome shotgun (WGS) entry which is preliminary data.</text>
</comment>
<keyword evidence="2" id="KW-1185">Reference proteome</keyword>
<evidence type="ECO:0000313" key="2">
    <source>
        <dbReference type="Proteomes" id="UP000813461"/>
    </source>
</evidence>
<protein>
    <recommendedName>
        <fullName evidence="3">F-box domain-containing protein</fullName>
    </recommendedName>
</protein>
<dbReference type="OrthoDB" id="3670674at2759"/>